<evidence type="ECO:0000256" key="11">
    <source>
        <dbReference type="SAM" id="Phobius"/>
    </source>
</evidence>
<dbReference type="PANTHER" id="PTHR45453">
    <property type="entry name" value="PHOSPHATE REGULON SENSOR PROTEIN PHOR"/>
    <property type="match status" value="1"/>
</dbReference>
<evidence type="ECO:0000256" key="5">
    <source>
        <dbReference type="ARBA" id="ARBA00022679"/>
    </source>
</evidence>
<dbReference type="AlphaFoldDB" id="A0A1M6X608"/>
<dbReference type="PRINTS" id="PR00344">
    <property type="entry name" value="BCTRLSENSOR"/>
</dbReference>
<accession>A0A1M6X608</accession>
<dbReference type="Pfam" id="PF02518">
    <property type="entry name" value="HATPase_c"/>
    <property type="match status" value="1"/>
</dbReference>
<dbReference type="EMBL" id="FQZY01000137">
    <property type="protein sequence ID" value="SHL01289.1"/>
    <property type="molecule type" value="Genomic_DNA"/>
</dbReference>
<dbReference type="InterPro" id="IPR003594">
    <property type="entry name" value="HATPase_dom"/>
</dbReference>
<evidence type="ECO:0000256" key="10">
    <source>
        <dbReference type="ARBA" id="ARBA00023136"/>
    </source>
</evidence>
<evidence type="ECO:0000256" key="7">
    <source>
        <dbReference type="ARBA" id="ARBA00022777"/>
    </source>
</evidence>
<protein>
    <recommendedName>
        <fullName evidence="3">histidine kinase</fullName>
        <ecNumber evidence="3">2.7.13.3</ecNumber>
    </recommendedName>
</protein>
<dbReference type="GO" id="GO:0004721">
    <property type="term" value="F:phosphoprotein phosphatase activity"/>
    <property type="evidence" value="ECO:0007669"/>
    <property type="project" value="TreeGrafter"/>
</dbReference>
<evidence type="ECO:0000256" key="3">
    <source>
        <dbReference type="ARBA" id="ARBA00012438"/>
    </source>
</evidence>
<dbReference type="RefSeq" id="WP_242945515.1">
    <property type="nucleotide sequence ID" value="NZ_FQZY01000137.1"/>
</dbReference>
<evidence type="ECO:0000259" key="12">
    <source>
        <dbReference type="PROSITE" id="PS50109"/>
    </source>
</evidence>
<dbReference type="PANTHER" id="PTHR45453:SF2">
    <property type="entry name" value="HISTIDINE KINASE"/>
    <property type="match status" value="1"/>
</dbReference>
<dbReference type="PROSITE" id="PS50109">
    <property type="entry name" value="HIS_KIN"/>
    <property type="match status" value="1"/>
</dbReference>
<keyword evidence="14" id="KW-1185">Reference proteome</keyword>
<dbReference type="InterPro" id="IPR005467">
    <property type="entry name" value="His_kinase_dom"/>
</dbReference>
<dbReference type="InterPro" id="IPR050351">
    <property type="entry name" value="BphY/WalK/GraS-like"/>
</dbReference>
<evidence type="ECO:0000256" key="9">
    <source>
        <dbReference type="ARBA" id="ARBA00023012"/>
    </source>
</evidence>
<dbReference type="InterPro" id="IPR004358">
    <property type="entry name" value="Sig_transdc_His_kin-like_C"/>
</dbReference>
<keyword evidence="6 11" id="KW-0812">Transmembrane</keyword>
<comment type="subcellular location">
    <subcellularLocation>
        <location evidence="2">Cell membrane</location>
        <topology evidence="2">Multi-pass membrane protein</topology>
    </subcellularLocation>
</comment>
<dbReference type="EC" id="2.7.13.3" evidence="3"/>
<dbReference type="InterPro" id="IPR036890">
    <property type="entry name" value="HATPase_C_sf"/>
</dbReference>
<keyword evidence="9" id="KW-0902">Two-component regulatory system</keyword>
<gene>
    <name evidence="13" type="ORF">SAMN02745243_04162</name>
</gene>
<dbReference type="GO" id="GO:0005886">
    <property type="term" value="C:plasma membrane"/>
    <property type="evidence" value="ECO:0007669"/>
    <property type="project" value="UniProtKB-SubCell"/>
</dbReference>
<evidence type="ECO:0000256" key="1">
    <source>
        <dbReference type="ARBA" id="ARBA00000085"/>
    </source>
</evidence>
<evidence type="ECO:0000256" key="2">
    <source>
        <dbReference type="ARBA" id="ARBA00004651"/>
    </source>
</evidence>
<evidence type="ECO:0000256" key="4">
    <source>
        <dbReference type="ARBA" id="ARBA00022475"/>
    </source>
</evidence>
<keyword evidence="4" id="KW-1003">Cell membrane</keyword>
<feature type="domain" description="Histidine kinase" evidence="12">
    <location>
        <begin position="103"/>
        <end position="310"/>
    </location>
</feature>
<dbReference type="STRING" id="1121950.SAMN02745243_04162"/>
<dbReference type="SUPFAM" id="SSF55874">
    <property type="entry name" value="ATPase domain of HSP90 chaperone/DNA topoisomerase II/histidine kinase"/>
    <property type="match status" value="1"/>
</dbReference>
<evidence type="ECO:0000256" key="6">
    <source>
        <dbReference type="ARBA" id="ARBA00022692"/>
    </source>
</evidence>
<dbReference type="SMART" id="SM00387">
    <property type="entry name" value="HATPase_c"/>
    <property type="match status" value="1"/>
</dbReference>
<dbReference type="GO" id="GO:0016036">
    <property type="term" value="P:cellular response to phosphate starvation"/>
    <property type="evidence" value="ECO:0007669"/>
    <property type="project" value="TreeGrafter"/>
</dbReference>
<reference evidence="13 14" key="1">
    <citation type="submission" date="2016-11" db="EMBL/GenBank/DDBJ databases">
        <authorList>
            <person name="Jaros S."/>
            <person name="Januszkiewicz K."/>
            <person name="Wedrychowicz H."/>
        </authorList>
    </citation>
    <scope>NUCLEOTIDE SEQUENCE [LARGE SCALE GENOMIC DNA]</scope>
    <source>
        <strain evidence="13 14">DSM 15480</strain>
    </source>
</reference>
<evidence type="ECO:0000256" key="8">
    <source>
        <dbReference type="ARBA" id="ARBA00022989"/>
    </source>
</evidence>
<dbReference type="Gene3D" id="3.30.565.10">
    <property type="entry name" value="Histidine kinase-like ATPase, C-terminal domain"/>
    <property type="match status" value="1"/>
</dbReference>
<name>A0A1M6X608_9FIRM</name>
<organism evidence="13 14">
    <name type="scientific">Hespellia stercorisuis DSM 15480</name>
    <dbReference type="NCBI Taxonomy" id="1121950"/>
    <lineage>
        <taxon>Bacteria</taxon>
        <taxon>Bacillati</taxon>
        <taxon>Bacillota</taxon>
        <taxon>Clostridia</taxon>
        <taxon>Lachnospirales</taxon>
        <taxon>Lachnospiraceae</taxon>
        <taxon>Hespellia</taxon>
    </lineage>
</organism>
<comment type="catalytic activity">
    <reaction evidence="1">
        <text>ATP + protein L-histidine = ADP + protein N-phospho-L-histidine.</text>
        <dbReference type="EC" id="2.7.13.3"/>
    </reaction>
</comment>
<dbReference type="Proteomes" id="UP000184301">
    <property type="component" value="Unassembled WGS sequence"/>
</dbReference>
<keyword evidence="10 11" id="KW-0472">Membrane</keyword>
<sequence>MGVFLCLTGYPIANFWLILIVWFVILFSWLITNWLERRQYFQKMDRTLEGLDQRYLLGELMPKSWHLEDKLYQGMIRKSNKAVIERIHQIEEEESDYKEYIEGWVHEIKAPITSISLICENRRKQGGPEYGTVGLENQKIENYVDMALYYARSEEVYKDYMIQETSLETVVYEVFSKNRQFLIEHQIQAEVDCQDKVYTDGKWISFLLNQMILNSVKYKSEHPLLKIYTRKTEKSVLLILEDNGIGIRKEELSRIFDKGFTGSNGRAHERATGMGLYICKKLSSKLGVDLHAESTWGKGTKMMIEFPISTYLSKM</sequence>
<dbReference type="GO" id="GO:0000155">
    <property type="term" value="F:phosphorelay sensor kinase activity"/>
    <property type="evidence" value="ECO:0007669"/>
    <property type="project" value="TreeGrafter"/>
</dbReference>
<proteinExistence type="predicted"/>
<keyword evidence="8 11" id="KW-1133">Transmembrane helix</keyword>
<keyword evidence="5" id="KW-0808">Transferase</keyword>
<keyword evidence="7 13" id="KW-0418">Kinase</keyword>
<feature type="transmembrane region" description="Helical" evidence="11">
    <location>
        <begin position="12"/>
        <end position="35"/>
    </location>
</feature>
<evidence type="ECO:0000313" key="14">
    <source>
        <dbReference type="Proteomes" id="UP000184301"/>
    </source>
</evidence>
<evidence type="ECO:0000313" key="13">
    <source>
        <dbReference type="EMBL" id="SHL01289.1"/>
    </source>
</evidence>